<dbReference type="EMBL" id="BMFH01000001">
    <property type="protein sequence ID" value="GGD47954.1"/>
    <property type="molecule type" value="Genomic_DNA"/>
</dbReference>
<keyword evidence="2" id="KW-1185">Reference proteome</keyword>
<dbReference type="RefSeq" id="WP_188369910.1">
    <property type="nucleotide sequence ID" value="NZ_BMFH01000001.1"/>
</dbReference>
<proteinExistence type="predicted"/>
<comment type="caution">
    <text evidence="1">The sequence shown here is derived from an EMBL/GenBank/DDBJ whole genome shotgun (WGS) entry which is preliminary data.</text>
</comment>
<protein>
    <submittedName>
        <fullName evidence="1">Uncharacterized protein</fullName>
    </submittedName>
</protein>
<gene>
    <name evidence="1" type="ORF">GCM10011361_13430</name>
</gene>
<dbReference type="Proteomes" id="UP000625780">
    <property type="component" value="Unassembled WGS sequence"/>
</dbReference>
<name>A0ABQ1QW40_9FLAO</name>
<reference evidence="2" key="1">
    <citation type="journal article" date="2019" name="Int. J. Syst. Evol. Microbiol.">
        <title>The Global Catalogue of Microorganisms (GCM) 10K type strain sequencing project: providing services to taxonomists for standard genome sequencing and annotation.</title>
        <authorList>
            <consortium name="The Broad Institute Genomics Platform"/>
            <consortium name="The Broad Institute Genome Sequencing Center for Infectious Disease"/>
            <person name="Wu L."/>
            <person name="Ma J."/>
        </authorList>
    </citation>
    <scope>NUCLEOTIDE SEQUENCE [LARGE SCALE GENOMIC DNA]</scope>
    <source>
        <strain evidence="2">CGMCC 1.12606</strain>
    </source>
</reference>
<accession>A0ABQ1QW40</accession>
<organism evidence="1 2">
    <name type="scientific">Muriicola marianensis</name>
    <dbReference type="NCBI Taxonomy" id="1324801"/>
    <lineage>
        <taxon>Bacteria</taxon>
        <taxon>Pseudomonadati</taxon>
        <taxon>Bacteroidota</taxon>
        <taxon>Flavobacteriia</taxon>
        <taxon>Flavobacteriales</taxon>
        <taxon>Flavobacteriaceae</taxon>
        <taxon>Muriicola</taxon>
    </lineage>
</organism>
<evidence type="ECO:0000313" key="2">
    <source>
        <dbReference type="Proteomes" id="UP000625780"/>
    </source>
</evidence>
<sequence length="141" mass="16526">MTTLKSILIFICVLSVVWGYAQGDGTPVSILDFYQEMALNDAQMEASLRFSSPEDEADYWKDQLFFEKQLKEKEYTAYKTYIFYKRKAYRMHQEGCDIKANHGKGYNLQARFYHKHGSTEEEEKMNASGDLKPVSLVTRWH</sequence>
<evidence type="ECO:0000313" key="1">
    <source>
        <dbReference type="EMBL" id="GGD47954.1"/>
    </source>
</evidence>